<feature type="region of interest" description="Disordered" evidence="6">
    <location>
        <begin position="1"/>
        <end position="23"/>
    </location>
</feature>
<dbReference type="InterPro" id="IPR000064">
    <property type="entry name" value="NLP_P60_dom"/>
</dbReference>
<keyword evidence="3 8" id="KW-0378">Hydrolase</keyword>
<feature type="coiled-coil region" evidence="5">
    <location>
        <begin position="152"/>
        <end position="207"/>
    </location>
</feature>
<evidence type="ECO:0000313" key="8">
    <source>
        <dbReference type="EMBL" id="SCG47274.1"/>
    </source>
</evidence>
<evidence type="ECO:0000256" key="1">
    <source>
        <dbReference type="ARBA" id="ARBA00007074"/>
    </source>
</evidence>
<comment type="similarity">
    <text evidence="1">Belongs to the peptidase C40 family.</text>
</comment>
<dbReference type="RefSeq" id="WP_091293907.1">
    <property type="nucleotide sequence ID" value="NZ_FMDN01000005.1"/>
</dbReference>
<evidence type="ECO:0000259" key="7">
    <source>
        <dbReference type="PROSITE" id="PS51935"/>
    </source>
</evidence>
<keyword evidence="9" id="KW-1185">Reference proteome</keyword>
<organism evidence="8 9">
    <name type="scientific">Micromonospora halophytica</name>
    <dbReference type="NCBI Taxonomy" id="47864"/>
    <lineage>
        <taxon>Bacteria</taxon>
        <taxon>Bacillati</taxon>
        <taxon>Actinomycetota</taxon>
        <taxon>Actinomycetes</taxon>
        <taxon>Micromonosporales</taxon>
        <taxon>Micromonosporaceae</taxon>
        <taxon>Micromonospora</taxon>
    </lineage>
</organism>
<dbReference type="GO" id="GO:0006508">
    <property type="term" value="P:proteolysis"/>
    <property type="evidence" value="ECO:0007669"/>
    <property type="project" value="UniProtKB-KW"/>
</dbReference>
<gene>
    <name evidence="8" type="ORF">GA0070560_10589</name>
</gene>
<dbReference type="PROSITE" id="PS51935">
    <property type="entry name" value="NLPC_P60"/>
    <property type="match status" value="1"/>
</dbReference>
<reference evidence="9" key="1">
    <citation type="submission" date="2016-06" db="EMBL/GenBank/DDBJ databases">
        <authorList>
            <person name="Varghese N."/>
        </authorList>
    </citation>
    <scope>NUCLEOTIDE SEQUENCE [LARGE SCALE GENOMIC DNA]</scope>
    <source>
        <strain evidence="9">DSM 43171</strain>
    </source>
</reference>
<dbReference type="PANTHER" id="PTHR47359:SF3">
    <property type="entry name" value="NLP_P60 DOMAIN-CONTAINING PROTEIN-RELATED"/>
    <property type="match status" value="1"/>
</dbReference>
<evidence type="ECO:0000256" key="4">
    <source>
        <dbReference type="ARBA" id="ARBA00022807"/>
    </source>
</evidence>
<evidence type="ECO:0000256" key="5">
    <source>
        <dbReference type="SAM" id="Coils"/>
    </source>
</evidence>
<evidence type="ECO:0000256" key="6">
    <source>
        <dbReference type="SAM" id="MobiDB-lite"/>
    </source>
</evidence>
<feature type="domain" description="NlpC/P60" evidence="7">
    <location>
        <begin position="231"/>
        <end position="346"/>
    </location>
</feature>
<evidence type="ECO:0000256" key="2">
    <source>
        <dbReference type="ARBA" id="ARBA00022670"/>
    </source>
</evidence>
<dbReference type="InterPro" id="IPR051794">
    <property type="entry name" value="PG_Endopeptidase_C40"/>
</dbReference>
<dbReference type="Gene3D" id="6.10.250.3150">
    <property type="match status" value="1"/>
</dbReference>
<dbReference type="InterPro" id="IPR038765">
    <property type="entry name" value="Papain-like_cys_pep_sf"/>
</dbReference>
<name>A0A1C5HMM8_9ACTN</name>
<dbReference type="STRING" id="47864.GA0070560_10589"/>
<dbReference type="Pfam" id="PF00877">
    <property type="entry name" value="NLPC_P60"/>
    <property type="match status" value="1"/>
</dbReference>
<keyword evidence="4" id="KW-0788">Thiol protease</keyword>
<keyword evidence="2" id="KW-0645">Protease</keyword>
<dbReference type="Gene3D" id="3.90.1720.10">
    <property type="entry name" value="endopeptidase domain like (from Nostoc punctiforme)"/>
    <property type="match status" value="1"/>
</dbReference>
<dbReference type="GO" id="GO:0008234">
    <property type="term" value="F:cysteine-type peptidase activity"/>
    <property type="evidence" value="ECO:0007669"/>
    <property type="project" value="UniProtKB-KW"/>
</dbReference>
<evidence type="ECO:0000313" key="9">
    <source>
        <dbReference type="Proteomes" id="UP000199408"/>
    </source>
</evidence>
<evidence type="ECO:0000256" key="3">
    <source>
        <dbReference type="ARBA" id="ARBA00022801"/>
    </source>
</evidence>
<dbReference type="OrthoDB" id="5177647at2"/>
<proteinExistence type="inferred from homology"/>
<dbReference type="AlphaFoldDB" id="A0A1C5HMM8"/>
<keyword evidence="5" id="KW-0175">Coiled coil</keyword>
<dbReference type="SUPFAM" id="SSF54001">
    <property type="entry name" value="Cysteine proteinases"/>
    <property type="match status" value="1"/>
</dbReference>
<dbReference type="Proteomes" id="UP000199408">
    <property type="component" value="Unassembled WGS sequence"/>
</dbReference>
<sequence>MAHHAPWPPAHRSTQVAGRAAAPRPRWSRFTTVLAVLAGTAVVLTGGTTAAHAEPTIPEIERQIDRDWNRLEPLIEQHNAIRQDLAVKRRRADALSRRIGPLQLQVDLAMNQVSGLAAEAYKGESISVVNALLGSRSPGELVGQLELLDRFASRQQREVQAVKALRDELAAKKAPLDEMVAQLSRTEAQLAARKKQIDAEIDRLQRLRLRLHDAGAGGPLRPAPCPAAYPGGPAGAAVKFVCAQIGKPYVWGAAGPNAYDCSGLMLAAWAKGGVRLPHNARQQRQVTARIGRADLRPGDLVFYYADLHHVGMYVGGGWVVHASRAGVPVKMKRVDDGPVNSYGRPG</sequence>
<dbReference type="PANTHER" id="PTHR47359">
    <property type="entry name" value="PEPTIDOGLYCAN DL-ENDOPEPTIDASE CWLO"/>
    <property type="match status" value="1"/>
</dbReference>
<protein>
    <submittedName>
        <fullName evidence="8">Cell wall-associated hydrolase, NlpC family</fullName>
    </submittedName>
</protein>
<dbReference type="EMBL" id="FMDN01000005">
    <property type="protein sequence ID" value="SCG47274.1"/>
    <property type="molecule type" value="Genomic_DNA"/>
</dbReference>
<accession>A0A1C5HMM8</accession>